<dbReference type="CDD" id="cd16329">
    <property type="entry name" value="LolA_like"/>
    <property type="match status" value="1"/>
</dbReference>
<dbReference type="InterPro" id="IPR010752">
    <property type="entry name" value="DUF1329"/>
</dbReference>
<feature type="signal peptide" evidence="1">
    <location>
        <begin position="1"/>
        <end position="23"/>
    </location>
</feature>
<dbReference type="RefSeq" id="WP_149611306.1">
    <property type="nucleotide sequence ID" value="NZ_VTUX01000004.1"/>
</dbReference>
<keyword evidence="1" id="KW-0732">Signal</keyword>
<evidence type="ECO:0000313" key="2">
    <source>
        <dbReference type="EMBL" id="KAA1191870.1"/>
    </source>
</evidence>
<dbReference type="Gene3D" id="2.50.20.10">
    <property type="entry name" value="Lipoprotein localisation LolA/LolB/LppX"/>
    <property type="match status" value="1"/>
</dbReference>
<dbReference type="AlphaFoldDB" id="A0A5B0WXW7"/>
<dbReference type="PROSITE" id="PS51257">
    <property type="entry name" value="PROKAR_LIPOPROTEIN"/>
    <property type="match status" value="1"/>
</dbReference>
<dbReference type="Pfam" id="PF07044">
    <property type="entry name" value="DUF1329"/>
    <property type="match status" value="1"/>
</dbReference>
<organism evidence="2 3">
    <name type="scientific">Pseudohalioglobus sediminis</name>
    <dbReference type="NCBI Taxonomy" id="2606449"/>
    <lineage>
        <taxon>Bacteria</taxon>
        <taxon>Pseudomonadati</taxon>
        <taxon>Pseudomonadota</taxon>
        <taxon>Gammaproteobacteria</taxon>
        <taxon>Cellvibrionales</taxon>
        <taxon>Halieaceae</taxon>
        <taxon>Pseudohalioglobus</taxon>
    </lineage>
</organism>
<sequence>MTSIGRQLALLAGALAFSCSASAAVSVEEAAQLDATLTPMGAERAGNADGSIPAWSPQNLVIPDNFVPGSDHYPDPYAGEAPLYTVTADNWGEHEPVLTEGTREMFRKLGQHGFRMLVYPSKRTAEAPDWYYANTRKNATGAQLVAGGQKIEGNLPGVPFPVPQSGLEVLWNHMVRYAEPASQTYDVYYVGSNGKPVLSTTAFSTSIFPAFAAPDEEVGDKAWAKLRIDYKAPARRAGEILLVHEPGSDYTAGKGRQAWQYLTGQRRVRLAPAVAFDTPNPAVAGTSTYDDAGIWNGSPERYDWELLGKQEKLVPASNYALLFEQRVEDLLGEKFLAPEFVRWEKRRVWVVEGTLKPGVRHLYSKRRLYIDEDTWTALAGETYDGKGALWRVSYTYSARLYDRKSGASASGAYDLLQGIYNLNGKPIPGEFRNGVDRDDRHFTARGMARSGVR</sequence>
<reference evidence="2 3" key="1">
    <citation type="submission" date="2019-09" db="EMBL/GenBank/DDBJ databases">
        <authorList>
            <person name="Chen X.-Y."/>
        </authorList>
    </citation>
    <scope>NUCLEOTIDE SEQUENCE [LARGE SCALE GENOMIC DNA]</scope>
    <source>
        <strain evidence="2 3">NY5</strain>
    </source>
</reference>
<proteinExistence type="predicted"/>
<evidence type="ECO:0000256" key="1">
    <source>
        <dbReference type="SAM" id="SignalP"/>
    </source>
</evidence>
<dbReference type="Proteomes" id="UP000323708">
    <property type="component" value="Unassembled WGS sequence"/>
</dbReference>
<name>A0A5B0WXW7_9GAMM</name>
<gene>
    <name evidence="2" type="ORF">F0M18_10090</name>
</gene>
<dbReference type="EMBL" id="VTUX01000004">
    <property type="protein sequence ID" value="KAA1191870.1"/>
    <property type="molecule type" value="Genomic_DNA"/>
</dbReference>
<accession>A0A5B0WXW7</accession>
<feature type="chain" id="PRO_5022670567" evidence="1">
    <location>
        <begin position="24"/>
        <end position="453"/>
    </location>
</feature>
<evidence type="ECO:0000313" key="3">
    <source>
        <dbReference type="Proteomes" id="UP000323708"/>
    </source>
</evidence>
<protein>
    <submittedName>
        <fullName evidence="2">DUF1329 domain-containing protein</fullName>
    </submittedName>
</protein>
<keyword evidence="3" id="KW-1185">Reference proteome</keyword>
<comment type="caution">
    <text evidence="2">The sequence shown here is derived from an EMBL/GenBank/DDBJ whole genome shotgun (WGS) entry which is preliminary data.</text>
</comment>